<evidence type="ECO:0000256" key="1">
    <source>
        <dbReference type="ARBA" id="ARBA00002904"/>
    </source>
</evidence>
<keyword evidence="5 9" id="KW-0862">Zinc</keyword>
<comment type="function">
    <text evidence="1 9">Reversible hydration of carbon dioxide.</text>
</comment>
<dbReference type="OrthoDB" id="429145at2759"/>
<feature type="chain" id="PRO_5035338962" description="Carbonic anhydrase" evidence="9">
    <location>
        <begin position="24"/>
        <end position="659"/>
    </location>
</feature>
<keyword evidence="6" id="KW-0325">Glycoprotein</keyword>
<evidence type="ECO:0000256" key="5">
    <source>
        <dbReference type="ARBA" id="ARBA00022833"/>
    </source>
</evidence>
<dbReference type="PANTHER" id="PTHR18952">
    <property type="entry name" value="CARBONIC ANHYDRASE"/>
    <property type="match status" value="1"/>
</dbReference>
<dbReference type="PROSITE" id="PS00162">
    <property type="entry name" value="ALPHA_CA_1"/>
    <property type="match status" value="2"/>
</dbReference>
<evidence type="ECO:0000256" key="9">
    <source>
        <dbReference type="RuleBase" id="RU367011"/>
    </source>
</evidence>
<feature type="domain" description="Alpha-carbonic anhydrase" evidence="10">
    <location>
        <begin position="342"/>
        <end position="597"/>
    </location>
</feature>
<name>A0A8J2RLC8_9CRUS</name>
<evidence type="ECO:0000256" key="6">
    <source>
        <dbReference type="ARBA" id="ARBA00023180"/>
    </source>
</evidence>
<organism evidence="11 12">
    <name type="scientific">Daphnia galeata</name>
    <dbReference type="NCBI Taxonomy" id="27404"/>
    <lineage>
        <taxon>Eukaryota</taxon>
        <taxon>Metazoa</taxon>
        <taxon>Ecdysozoa</taxon>
        <taxon>Arthropoda</taxon>
        <taxon>Crustacea</taxon>
        <taxon>Branchiopoda</taxon>
        <taxon>Diplostraca</taxon>
        <taxon>Cladocera</taxon>
        <taxon>Anomopoda</taxon>
        <taxon>Daphniidae</taxon>
        <taxon>Daphnia</taxon>
    </lineage>
</organism>
<evidence type="ECO:0000256" key="3">
    <source>
        <dbReference type="ARBA" id="ARBA00012925"/>
    </source>
</evidence>
<dbReference type="GO" id="GO:0008270">
    <property type="term" value="F:zinc ion binding"/>
    <property type="evidence" value="ECO:0007669"/>
    <property type="project" value="UniProtKB-UniRule"/>
</dbReference>
<gene>
    <name evidence="11" type="ORF">DGAL_LOCUS5603</name>
</gene>
<dbReference type="InterPro" id="IPR036398">
    <property type="entry name" value="CA_dom_sf"/>
</dbReference>
<dbReference type="Proteomes" id="UP000789390">
    <property type="component" value="Unassembled WGS sequence"/>
</dbReference>
<evidence type="ECO:0000256" key="8">
    <source>
        <dbReference type="ARBA" id="ARBA00048348"/>
    </source>
</evidence>
<accession>A0A8J2RLC8</accession>
<dbReference type="CDD" id="cd00326">
    <property type="entry name" value="alpha_CA"/>
    <property type="match status" value="2"/>
</dbReference>
<evidence type="ECO:0000256" key="7">
    <source>
        <dbReference type="ARBA" id="ARBA00023239"/>
    </source>
</evidence>
<evidence type="ECO:0000259" key="10">
    <source>
        <dbReference type="PROSITE" id="PS51144"/>
    </source>
</evidence>
<feature type="signal peptide" evidence="9">
    <location>
        <begin position="1"/>
        <end position="23"/>
    </location>
</feature>
<dbReference type="InterPro" id="IPR023561">
    <property type="entry name" value="Carbonic_anhydrase_a-class"/>
</dbReference>
<dbReference type="Gene3D" id="3.10.200.10">
    <property type="entry name" value="Alpha carbonic anhydrase"/>
    <property type="match status" value="2"/>
</dbReference>
<dbReference type="Pfam" id="PF00194">
    <property type="entry name" value="Carb_anhydrase"/>
    <property type="match status" value="2"/>
</dbReference>
<dbReference type="GO" id="GO:0004089">
    <property type="term" value="F:carbonate dehydratase activity"/>
    <property type="evidence" value="ECO:0007669"/>
    <property type="project" value="UniProtKB-UniRule"/>
</dbReference>
<dbReference type="InterPro" id="IPR018338">
    <property type="entry name" value="Carbonic_anhydrase_a-class_CS"/>
</dbReference>
<dbReference type="EMBL" id="CAKKLH010000101">
    <property type="protein sequence ID" value="CAH0103069.1"/>
    <property type="molecule type" value="Genomic_DNA"/>
</dbReference>
<keyword evidence="12" id="KW-1185">Reference proteome</keyword>
<dbReference type="SUPFAM" id="SSF51069">
    <property type="entry name" value="Carbonic anhydrase"/>
    <property type="match status" value="2"/>
</dbReference>
<dbReference type="PROSITE" id="PS51144">
    <property type="entry name" value="ALPHA_CA_2"/>
    <property type="match status" value="2"/>
</dbReference>
<dbReference type="PANTHER" id="PTHR18952:SF265">
    <property type="entry name" value="CARBONIC ANHYDRASE"/>
    <property type="match status" value="1"/>
</dbReference>
<keyword evidence="9" id="KW-0732">Signal</keyword>
<dbReference type="SMART" id="SM01057">
    <property type="entry name" value="Carb_anhydrase"/>
    <property type="match status" value="2"/>
</dbReference>
<protein>
    <recommendedName>
        <fullName evidence="3 9">Carbonic anhydrase</fullName>
        <ecNumber evidence="3 9">4.2.1.1</ecNumber>
    </recommendedName>
</protein>
<evidence type="ECO:0000313" key="11">
    <source>
        <dbReference type="EMBL" id="CAH0103069.1"/>
    </source>
</evidence>
<comment type="similarity">
    <text evidence="2 9">Belongs to the alpha-carbonic anhydrase family.</text>
</comment>
<dbReference type="FunFam" id="3.10.200.10:FF:000003">
    <property type="entry name" value="Carbonic anhydrase 12"/>
    <property type="match status" value="2"/>
</dbReference>
<comment type="caution">
    <text evidence="11">The sequence shown here is derived from an EMBL/GenBank/DDBJ whole genome shotgun (WGS) entry which is preliminary data.</text>
</comment>
<dbReference type="InterPro" id="IPR001148">
    <property type="entry name" value="CA_dom"/>
</dbReference>
<feature type="domain" description="Alpha-carbonic anhydrase" evidence="10">
    <location>
        <begin position="65"/>
        <end position="321"/>
    </location>
</feature>
<proteinExistence type="inferred from homology"/>
<evidence type="ECO:0000256" key="2">
    <source>
        <dbReference type="ARBA" id="ARBA00010718"/>
    </source>
</evidence>
<evidence type="ECO:0000313" key="12">
    <source>
        <dbReference type="Proteomes" id="UP000789390"/>
    </source>
</evidence>
<dbReference type="GO" id="GO:0005886">
    <property type="term" value="C:plasma membrane"/>
    <property type="evidence" value="ECO:0007669"/>
    <property type="project" value="TreeGrafter"/>
</dbReference>
<dbReference type="EC" id="4.2.1.1" evidence="3 9"/>
<evidence type="ECO:0000256" key="4">
    <source>
        <dbReference type="ARBA" id="ARBA00022723"/>
    </source>
</evidence>
<keyword evidence="7 9" id="KW-0456">Lyase</keyword>
<keyword evidence="4 9" id="KW-0479">Metal-binding</keyword>
<comment type="catalytic activity">
    <reaction evidence="8 9">
        <text>hydrogencarbonate + H(+) = CO2 + H2O</text>
        <dbReference type="Rhea" id="RHEA:10748"/>
        <dbReference type="ChEBI" id="CHEBI:15377"/>
        <dbReference type="ChEBI" id="CHEBI:15378"/>
        <dbReference type="ChEBI" id="CHEBI:16526"/>
        <dbReference type="ChEBI" id="CHEBI:17544"/>
        <dbReference type="EC" id="4.2.1.1"/>
    </reaction>
</comment>
<comment type="cofactor">
    <cofactor evidence="9">
        <name>Zn(2+)</name>
        <dbReference type="ChEBI" id="CHEBI:29105"/>
    </cofactor>
</comment>
<reference evidence="11" key="1">
    <citation type="submission" date="2021-11" db="EMBL/GenBank/DDBJ databases">
        <authorList>
            <person name="Schell T."/>
        </authorList>
    </citation>
    <scope>NUCLEOTIDE SEQUENCE</scope>
    <source>
        <strain evidence="11">M5</strain>
    </source>
</reference>
<dbReference type="AlphaFoldDB" id="A0A8J2RLC8"/>
<sequence length="659" mass="74723">MKRLNSSLVIFVFFLPLLLPSNSFPITDGTKESKTIDAARPRKIYTSSMFEHWNPKQSRTKDGGSGWNYNDPSAWAQLPGSSCGGKNQSPVDLQPRQAVRKAYPKFTFSNYGNIDQIGLVNSGSSAVYTVPNSIPAFQGPYINGGGLNDTFKLIQFHLHWGGDSSKGSEHLIRSKSYPAELHLVHFNTKYKSFNKASAQPDGLAVLGIFLEIGSSDSESFRPLVDQLGEVTDSGTETTLTNLVSLKDLLPRETTSFYRYSGSLTTPNCDEIVIWTVFDNPVKISEKQLNKFRNLKDSEANQLVDNFRPAQQLNGRIKYYRTFTGCEFPQTWPITFNTLFVAIEWARYPDAWPLKFPKCGGKQQSPIDIHPNSTVRTTYPNFKFHNYGFIDGMELINNGHSAAYNLPAYYPKKKTPHITGGGMVGIYQFAQIHLHWGDDSTKGSEHLINSKSYPTELHFVHWNVKYGSFAEAIKYSYDGLAVLTVFAKVVPEDNKYFQPLVEQLGEIIKNGDETIVKKPISLYDLLPRRISSFYRYFGSLTTPTCDELVIWTIFDHPIEISEKQLNKFRSLKDEIGDRMVDNFRPTQPVNDRTVFYRSFSVPDIPLSLPHSSASAVNSYSPFSEAYKWSKAAFKSYATRFLGIFDHPYPHRYNFCRSRPC</sequence>